<dbReference type="InterPro" id="IPR000326">
    <property type="entry name" value="PAP2/HPO"/>
</dbReference>
<keyword evidence="3 6" id="KW-0812">Transmembrane</keyword>
<dbReference type="PANTHER" id="PTHR10165:SF155">
    <property type="entry name" value="LIPID PHOSPHATE PHOSPHATASE 1"/>
    <property type="match status" value="1"/>
</dbReference>
<evidence type="ECO:0000256" key="2">
    <source>
        <dbReference type="ARBA" id="ARBA00008816"/>
    </source>
</evidence>
<evidence type="ECO:0000256" key="3">
    <source>
        <dbReference type="ARBA" id="ARBA00022692"/>
    </source>
</evidence>
<dbReference type="EMBL" id="CP002497">
    <property type="protein sequence ID" value="AET37320.1"/>
    <property type="molecule type" value="Genomic_DNA"/>
</dbReference>
<dbReference type="InterPro" id="IPR043216">
    <property type="entry name" value="PAP-like"/>
</dbReference>
<dbReference type="GO" id="GO:0006644">
    <property type="term" value="P:phospholipid metabolic process"/>
    <property type="evidence" value="ECO:0007669"/>
    <property type="project" value="EnsemblFungi"/>
</dbReference>
<dbReference type="InterPro" id="IPR036938">
    <property type="entry name" value="PAP2/HPO_sf"/>
</dbReference>
<evidence type="ECO:0000313" key="9">
    <source>
        <dbReference type="Proteomes" id="UP000006790"/>
    </source>
</evidence>
<feature type="transmembrane region" description="Helical" evidence="6">
    <location>
        <begin position="258"/>
        <end position="275"/>
    </location>
</feature>
<proteinExistence type="inferred from homology"/>
<dbReference type="Proteomes" id="UP000006790">
    <property type="component" value="Chromosome 1"/>
</dbReference>
<dbReference type="HOGENOM" id="CLU_021458_4_0_1"/>
<keyword evidence="5 6" id="KW-0472">Membrane</keyword>
<sequence length="303" mass="33249">MIDRIRPIFDRKQYVYLKQFSWHYLMIFTGLGVLVATELLLPPRVSRPFRLDDARISKPYKENEIVPNSLCILLSAGLPMVVVFAVCVAKRRSWSCDSVPLPLPVSVRRGSGARSAAAGASANAATAGPTSTATATIQAPLNSSWLAITDPALHIFHCNMVHLWLSISLMAPITSILKIMIGNQRPDFLARCQPSAGGAAPGAGDLLGFHSCTNKNLAILYEGYKSTPSGHSSFIACGMAFLFQWLSRYLPTRRRWLPQFWCILLALVVMYSRVLDGRHHWYDVISGAIIGLGSHVLVSATVL</sequence>
<dbReference type="eggNOG" id="KOG3030">
    <property type="taxonomic scope" value="Eukaryota"/>
</dbReference>
<dbReference type="CDD" id="cd03390">
    <property type="entry name" value="PAP2_containing_1_like"/>
    <property type="match status" value="1"/>
</dbReference>
<comment type="subcellular location">
    <subcellularLocation>
        <location evidence="1">Membrane</location>
        <topology evidence="1">Multi-pass membrane protein</topology>
    </subcellularLocation>
</comment>
<evidence type="ECO:0000313" key="8">
    <source>
        <dbReference type="EMBL" id="AET37320.1"/>
    </source>
</evidence>
<protein>
    <recommendedName>
        <fullName evidence="7">Phosphatidic acid phosphatase type 2/haloperoxidase domain-containing protein</fullName>
    </recommendedName>
</protein>
<keyword evidence="4 6" id="KW-1133">Transmembrane helix</keyword>
<feature type="transmembrane region" description="Helical" evidence="6">
    <location>
        <begin position="65"/>
        <end position="88"/>
    </location>
</feature>
<name>G8JMB1_ERECY</name>
<organism evidence="8 9">
    <name type="scientific">Eremothecium cymbalariae (strain CBS 270.75 / DBVPG 7215 / KCTC 17166 / NRRL Y-17582)</name>
    <name type="common">Yeast</name>
    <dbReference type="NCBI Taxonomy" id="931890"/>
    <lineage>
        <taxon>Eukaryota</taxon>
        <taxon>Fungi</taxon>
        <taxon>Dikarya</taxon>
        <taxon>Ascomycota</taxon>
        <taxon>Saccharomycotina</taxon>
        <taxon>Saccharomycetes</taxon>
        <taxon>Saccharomycetales</taxon>
        <taxon>Saccharomycetaceae</taxon>
        <taxon>Eremothecium</taxon>
    </lineage>
</organism>
<evidence type="ECO:0000256" key="4">
    <source>
        <dbReference type="ARBA" id="ARBA00022989"/>
    </source>
</evidence>
<dbReference type="GO" id="GO:0016020">
    <property type="term" value="C:membrane"/>
    <property type="evidence" value="ECO:0007669"/>
    <property type="project" value="UniProtKB-SubCell"/>
</dbReference>
<dbReference type="GO" id="GO:0046839">
    <property type="term" value="P:phospholipid dephosphorylation"/>
    <property type="evidence" value="ECO:0007669"/>
    <property type="project" value="TreeGrafter"/>
</dbReference>
<dbReference type="AlphaFoldDB" id="G8JMB1"/>
<dbReference type="Pfam" id="PF01569">
    <property type="entry name" value="PAP2"/>
    <property type="match status" value="1"/>
</dbReference>
<dbReference type="PANTHER" id="PTHR10165">
    <property type="entry name" value="LIPID PHOSPHATE PHOSPHATASE"/>
    <property type="match status" value="1"/>
</dbReference>
<accession>G8JMB1</accession>
<evidence type="ECO:0000259" key="7">
    <source>
        <dbReference type="SMART" id="SM00014"/>
    </source>
</evidence>
<evidence type="ECO:0000256" key="5">
    <source>
        <dbReference type="ARBA" id="ARBA00023136"/>
    </source>
</evidence>
<dbReference type="STRING" id="931890.G8JMB1"/>
<dbReference type="KEGG" id="erc:Ecym_1062"/>
<dbReference type="InParanoid" id="G8JMB1"/>
<keyword evidence="9" id="KW-1185">Reference proteome</keyword>
<gene>
    <name evidence="8" type="ordered locus">Ecym_1062</name>
</gene>
<feature type="transmembrane region" description="Helical" evidence="6">
    <location>
        <begin position="21"/>
        <end position="41"/>
    </location>
</feature>
<dbReference type="FunCoup" id="G8JMB1">
    <property type="interactions" value="65"/>
</dbReference>
<evidence type="ECO:0000256" key="1">
    <source>
        <dbReference type="ARBA" id="ARBA00004141"/>
    </source>
</evidence>
<reference evidence="9" key="1">
    <citation type="journal article" date="2012" name="G3 (Bethesda)">
        <title>Pichia sorbitophila, an interspecies yeast hybrid reveals early steps of genome resolution following polyploidization.</title>
        <authorList>
            <person name="Leh Louis V."/>
            <person name="Despons L."/>
            <person name="Friedrich A."/>
            <person name="Martin T."/>
            <person name="Durrens P."/>
            <person name="Casaregola S."/>
            <person name="Neuveglise C."/>
            <person name="Fairhead C."/>
            <person name="Marck C."/>
            <person name="Cruz J.A."/>
            <person name="Straub M.L."/>
            <person name="Kugler V."/>
            <person name="Sacerdot C."/>
            <person name="Uzunov Z."/>
            <person name="Thierry A."/>
            <person name="Weiss S."/>
            <person name="Bleykasten C."/>
            <person name="De Montigny J."/>
            <person name="Jacques N."/>
            <person name="Jung P."/>
            <person name="Lemaire M."/>
            <person name="Mallet S."/>
            <person name="Morel G."/>
            <person name="Richard G.F."/>
            <person name="Sarkar A."/>
            <person name="Savel G."/>
            <person name="Schacherer J."/>
            <person name="Seret M.L."/>
            <person name="Talla E."/>
            <person name="Samson G."/>
            <person name="Jubin C."/>
            <person name="Poulain J."/>
            <person name="Vacherie B."/>
            <person name="Barbe V."/>
            <person name="Pelletier E."/>
            <person name="Sherman D.J."/>
            <person name="Westhof E."/>
            <person name="Weissenbach J."/>
            <person name="Baret P.V."/>
            <person name="Wincker P."/>
            <person name="Gaillardin C."/>
            <person name="Dujon B."/>
            <person name="Souciet J.L."/>
        </authorList>
    </citation>
    <scope>NUCLEOTIDE SEQUENCE [LARGE SCALE GENOMIC DNA]</scope>
    <source>
        <strain evidence="9">CBS 270.75 / DBVPG 7215 / KCTC 17166 / NRRL Y-17582</strain>
    </source>
</reference>
<dbReference type="GeneID" id="11469548"/>
<dbReference type="SUPFAM" id="SSF48317">
    <property type="entry name" value="Acid phosphatase/Vanadium-dependent haloperoxidase"/>
    <property type="match status" value="1"/>
</dbReference>
<dbReference type="GO" id="GO:0008195">
    <property type="term" value="F:phosphatidate phosphatase activity"/>
    <property type="evidence" value="ECO:0007669"/>
    <property type="project" value="EnsemblFungi"/>
</dbReference>
<dbReference type="SMART" id="SM00014">
    <property type="entry name" value="acidPPc"/>
    <property type="match status" value="1"/>
</dbReference>
<feature type="transmembrane region" description="Helical" evidence="6">
    <location>
        <begin position="281"/>
        <end position="302"/>
    </location>
</feature>
<feature type="domain" description="Phosphatidic acid phosphatase type 2/haloperoxidase" evidence="7">
    <location>
        <begin position="159"/>
        <end position="299"/>
    </location>
</feature>
<dbReference type="OrthoDB" id="10030083at2759"/>
<dbReference type="RefSeq" id="XP_003644137.1">
    <property type="nucleotide sequence ID" value="XM_003644089.1"/>
</dbReference>
<comment type="similarity">
    <text evidence="2">Belongs to the PA-phosphatase related phosphoesterase family.</text>
</comment>
<dbReference type="OMA" id="YGLDICQ"/>
<dbReference type="Gene3D" id="1.20.144.10">
    <property type="entry name" value="Phosphatidic acid phosphatase type 2/haloperoxidase"/>
    <property type="match status" value="1"/>
</dbReference>
<evidence type="ECO:0000256" key="6">
    <source>
        <dbReference type="SAM" id="Phobius"/>
    </source>
</evidence>